<organism evidence="1 2">
    <name type="scientific">Nicotiana tabacum</name>
    <name type="common">Common tobacco</name>
    <dbReference type="NCBI Taxonomy" id="4097"/>
    <lineage>
        <taxon>Eukaryota</taxon>
        <taxon>Viridiplantae</taxon>
        <taxon>Streptophyta</taxon>
        <taxon>Embryophyta</taxon>
        <taxon>Tracheophyta</taxon>
        <taxon>Spermatophyta</taxon>
        <taxon>Magnoliopsida</taxon>
        <taxon>eudicotyledons</taxon>
        <taxon>Gunneridae</taxon>
        <taxon>Pentapetalae</taxon>
        <taxon>asterids</taxon>
        <taxon>lamiids</taxon>
        <taxon>Solanales</taxon>
        <taxon>Solanaceae</taxon>
        <taxon>Nicotianoideae</taxon>
        <taxon>Nicotianeae</taxon>
        <taxon>Nicotiana</taxon>
    </lineage>
</organism>
<reference evidence="2" key="2">
    <citation type="submission" date="2025-08" db="UniProtKB">
        <authorList>
            <consortium name="RefSeq"/>
        </authorList>
    </citation>
    <scope>IDENTIFICATION</scope>
    <source>
        <tissue evidence="2">Leaf</tissue>
    </source>
</reference>
<keyword evidence="1" id="KW-1185">Reference proteome</keyword>
<evidence type="ECO:0000313" key="2">
    <source>
        <dbReference type="RefSeq" id="XP_075097911.1"/>
    </source>
</evidence>
<reference evidence="1" key="1">
    <citation type="journal article" date="2014" name="Nat. Commun.">
        <title>The tobacco genome sequence and its comparison with those of tomato and potato.</title>
        <authorList>
            <person name="Sierro N."/>
            <person name="Battey J.N."/>
            <person name="Ouadi S."/>
            <person name="Bakaher N."/>
            <person name="Bovet L."/>
            <person name="Willig A."/>
            <person name="Goepfert S."/>
            <person name="Peitsch M.C."/>
            <person name="Ivanov N.V."/>
        </authorList>
    </citation>
    <scope>NUCLEOTIDE SEQUENCE [LARGE SCALE GENOMIC DNA]</scope>
</reference>
<dbReference type="RefSeq" id="XP_075097911.1">
    <property type="nucleotide sequence ID" value="XM_075241810.1"/>
</dbReference>
<proteinExistence type="predicted"/>
<gene>
    <name evidence="2" type="primary">LOC142175231</name>
</gene>
<evidence type="ECO:0000313" key="1">
    <source>
        <dbReference type="Proteomes" id="UP000790787"/>
    </source>
</evidence>
<sequence length="182" mass="21180">MVVYMNIKDHLVIGSSNLLIHHVQGEWTAKNVKILSYLHCVKDLYMKFTEIEFKHIPRIHNVFANALATLSSMIQLPDKNYIDPIKIEIQDHHVYYFYVDKESDGKPWHYDVKTFPETREYPDNATNGQKQKEEAKGKFVPNWQGPYMVHRVLSGGASILAEMDGRVSTNPTYSNAIMRYYI</sequence>
<dbReference type="Proteomes" id="UP000790787">
    <property type="component" value="Chromosome 21"/>
</dbReference>
<accession>A0AC58TL04</accession>
<protein>
    <submittedName>
        <fullName evidence="2">Uncharacterized protein LOC142175231</fullName>
    </submittedName>
</protein>
<name>A0AC58TL04_TOBAC</name>